<accession>A0A501X3A8</accession>
<protein>
    <submittedName>
        <fullName evidence="4">Sigma D regulator</fullName>
    </submittedName>
</protein>
<dbReference type="OrthoDB" id="5567237at2"/>
<dbReference type="EMBL" id="VFRR01000003">
    <property type="protein sequence ID" value="TPE54981.1"/>
    <property type="molecule type" value="Genomic_DNA"/>
</dbReference>
<keyword evidence="2 3" id="KW-0804">Transcription</keyword>
<evidence type="ECO:0000256" key="1">
    <source>
        <dbReference type="ARBA" id="ARBA00023015"/>
    </source>
</evidence>
<evidence type="ECO:0000256" key="3">
    <source>
        <dbReference type="RuleBase" id="RU004409"/>
    </source>
</evidence>
<dbReference type="Pfam" id="PF04353">
    <property type="entry name" value="Rsd_AlgQ"/>
    <property type="match status" value="1"/>
</dbReference>
<proteinExistence type="inferred from homology"/>
<evidence type="ECO:0000313" key="5">
    <source>
        <dbReference type="Proteomes" id="UP000315901"/>
    </source>
</evidence>
<comment type="caution">
    <text evidence="4">The sequence shown here is derived from an EMBL/GenBank/DDBJ whole genome shotgun (WGS) entry which is preliminary data.</text>
</comment>
<dbReference type="InterPro" id="IPR007448">
    <property type="entry name" value="Sigma70_reg_Rsd_AlgQ"/>
</dbReference>
<dbReference type="RefSeq" id="WP_140587149.1">
    <property type="nucleotide sequence ID" value="NZ_VFRR01000003.1"/>
</dbReference>
<dbReference type="NCBIfam" id="NF008723">
    <property type="entry name" value="PRK11718.1"/>
    <property type="match status" value="1"/>
</dbReference>
<dbReference type="Gene3D" id="1.20.120.1370">
    <property type="entry name" value="Regulator of RNA polymerase sigma(70) subunit, domain 4"/>
    <property type="match status" value="1"/>
</dbReference>
<reference evidence="4 5" key="1">
    <citation type="submission" date="2019-06" db="EMBL/GenBank/DDBJ databases">
        <title>A novel bacterium of genus Marinomonas, isolated from coastal sand.</title>
        <authorList>
            <person name="Huang H."/>
            <person name="Mo K."/>
            <person name="Hu Y."/>
        </authorList>
    </citation>
    <scope>NUCLEOTIDE SEQUENCE [LARGE SCALE GENOMIC DNA]</scope>
    <source>
        <strain evidence="4 5">HB171799</strain>
    </source>
</reference>
<dbReference type="AlphaFoldDB" id="A0A501X3A8"/>
<organism evidence="4 5">
    <name type="scientific">Maribrevibacterium harenarium</name>
    <dbReference type="NCBI Taxonomy" id="2589817"/>
    <lineage>
        <taxon>Bacteria</taxon>
        <taxon>Pseudomonadati</taxon>
        <taxon>Pseudomonadota</taxon>
        <taxon>Gammaproteobacteria</taxon>
        <taxon>Oceanospirillales</taxon>
        <taxon>Oceanospirillaceae</taxon>
        <taxon>Maribrevibacterium</taxon>
    </lineage>
</organism>
<evidence type="ECO:0000313" key="4">
    <source>
        <dbReference type="EMBL" id="TPE54981.1"/>
    </source>
</evidence>
<keyword evidence="1 3" id="KW-0805">Transcription regulation</keyword>
<dbReference type="Proteomes" id="UP000315901">
    <property type="component" value="Unassembled WGS sequence"/>
</dbReference>
<keyword evidence="5" id="KW-1185">Reference proteome</keyword>
<dbReference type="InterPro" id="IPR038309">
    <property type="entry name" value="Rsd/AlgQ_sf"/>
</dbReference>
<name>A0A501X3A8_9GAMM</name>
<evidence type="ECO:0000256" key="2">
    <source>
        <dbReference type="ARBA" id="ARBA00023163"/>
    </source>
</evidence>
<dbReference type="GO" id="GO:0006355">
    <property type="term" value="P:regulation of DNA-templated transcription"/>
    <property type="evidence" value="ECO:0007669"/>
    <property type="project" value="InterPro"/>
</dbReference>
<sequence>MLERCKSAQERWGGVHTLIDRWLQQRRTLIETYIRLRERGEFTPTDTPNIQLFAEMLVDYVSVGHFEIYEQLAHEAKDFHNDEALKLLHELLPEIQSTTEIVLEFDDKYGTKEQCNSLLEELPFSLQALAVVMAERFGYEDRLIEELHEAHSEKSA</sequence>
<dbReference type="PIRSF" id="PIRSF016548">
    <property type="entry name" value="Rsd_AlgQ"/>
    <property type="match status" value="1"/>
</dbReference>
<gene>
    <name evidence="4" type="ORF">FJM67_02700</name>
</gene>
<comment type="similarity">
    <text evidence="3">Belongs to the Rsd/AlgQ family.</text>
</comment>